<keyword evidence="3" id="KW-0804">Transcription</keyword>
<dbReference type="STRING" id="1319815.HMPREF0202_02958"/>
<evidence type="ECO:0000256" key="2">
    <source>
        <dbReference type="ARBA" id="ARBA00023125"/>
    </source>
</evidence>
<comment type="caution">
    <text evidence="5">The sequence shown here is derived from an EMBL/GenBank/DDBJ whole genome shotgun (WGS) entry which is preliminary data.</text>
</comment>
<dbReference type="PANTHER" id="PTHR33204">
    <property type="entry name" value="TRANSCRIPTIONAL REGULATOR, MARR FAMILY"/>
    <property type="match status" value="1"/>
</dbReference>
<dbReference type="PANTHER" id="PTHR33204:SF29">
    <property type="entry name" value="TRANSCRIPTIONAL REGULATOR"/>
    <property type="match status" value="1"/>
</dbReference>
<gene>
    <name evidence="5" type="ORF">HMPREF0202_02958</name>
</gene>
<keyword evidence="2" id="KW-0238">DNA-binding</keyword>
<protein>
    <recommendedName>
        <fullName evidence="4">HTH hxlR-type domain-containing protein</fullName>
    </recommendedName>
</protein>
<dbReference type="PROSITE" id="PS51118">
    <property type="entry name" value="HTH_HXLR"/>
    <property type="match status" value="1"/>
</dbReference>
<dbReference type="Proteomes" id="UP000017081">
    <property type="component" value="Unassembled WGS sequence"/>
</dbReference>
<evidence type="ECO:0000256" key="1">
    <source>
        <dbReference type="ARBA" id="ARBA00023015"/>
    </source>
</evidence>
<keyword evidence="6" id="KW-1185">Reference proteome</keyword>
<dbReference type="AlphaFoldDB" id="U7UXK4"/>
<evidence type="ECO:0000256" key="3">
    <source>
        <dbReference type="ARBA" id="ARBA00023163"/>
    </source>
</evidence>
<dbReference type="PATRIC" id="fig|1319815.3.peg.2803"/>
<feature type="domain" description="HTH hxlR-type" evidence="4">
    <location>
        <begin position="18"/>
        <end position="116"/>
    </location>
</feature>
<dbReference type="eggNOG" id="COG1733">
    <property type="taxonomic scope" value="Bacteria"/>
</dbReference>
<proteinExistence type="predicted"/>
<dbReference type="EMBL" id="AXZF01000202">
    <property type="protein sequence ID" value="ERT63188.1"/>
    <property type="molecule type" value="Genomic_DNA"/>
</dbReference>
<dbReference type="Pfam" id="PF01638">
    <property type="entry name" value="HxlR"/>
    <property type="match status" value="1"/>
</dbReference>
<keyword evidence="1" id="KW-0805">Transcription regulation</keyword>
<name>U7UXK4_9FUSO</name>
<reference evidence="5 6" key="1">
    <citation type="submission" date="2013-08" db="EMBL/GenBank/DDBJ databases">
        <authorList>
            <person name="Weinstock G."/>
            <person name="Sodergren E."/>
            <person name="Wylie T."/>
            <person name="Fulton L."/>
            <person name="Fulton R."/>
            <person name="Fronick C."/>
            <person name="O'Laughlin M."/>
            <person name="Godfrey J."/>
            <person name="Miner T."/>
            <person name="Herter B."/>
            <person name="Appelbaum E."/>
            <person name="Cordes M."/>
            <person name="Lek S."/>
            <person name="Wollam A."/>
            <person name="Pepin K.H."/>
            <person name="Palsikar V.B."/>
            <person name="Mitreva M."/>
            <person name="Wilson R.K."/>
        </authorList>
    </citation>
    <scope>NUCLEOTIDE SEQUENCE [LARGE SCALE GENOMIC DNA]</scope>
    <source>
        <strain evidence="5 6">ATCC BAA-474</strain>
    </source>
</reference>
<organism evidence="5 6">
    <name type="scientific">Cetobacterium somerae ATCC BAA-474</name>
    <dbReference type="NCBI Taxonomy" id="1319815"/>
    <lineage>
        <taxon>Bacteria</taxon>
        <taxon>Fusobacteriati</taxon>
        <taxon>Fusobacteriota</taxon>
        <taxon>Fusobacteriia</taxon>
        <taxon>Fusobacteriales</taxon>
        <taxon>Fusobacteriaceae</taxon>
        <taxon>Cetobacterium</taxon>
    </lineage>
</organism>
<dbReference type="SUPFAM" id="SSF46785">
    <property type="entry name" value="Winged helix' DNA-binding domain"/>
    <property type="match status" value="1"/>
</dbReference>
<dbReference type="InterPro" id="IPR036388">
    <property type="entry name" value="WH-like_DNA-bd_sf"/>
</dbReference>
<dbReference type="Gene3D" id="1.10.10.10">
    <property type="entry name" value="Winged helix-like DNA-binding domain superfamily/Winged helix DNA-binding domain"/>
    <property type="match status" value="1"/>
</dbReference>
<sequence>MKLKGDKMLNYKDKNYFCQLDLGLEFIRGKWKALIICHLKEEPVRFLELQRRIHGITQKILNEQLKALEEEKIVERIVYPEVPPRVEYKLTEKGLALLPALEMIEKWAEKYLESCSIE</sequence>
<evidence type="ECO:0000313" key="5">
    <source>
        <dbReference type="EMBL" id="ERT63188.1"/>
    </source>
</evidence>
<evidence type="ECO:0000259" key="4">
    <source>
        <dbReference type="PROSITE" id="PS51118"/>
    </source>
</evidence>
<evidence type="ECO:0000313" key="6">
    <source>
        <dbReference type="Proteomes" id="UP000017081"/>
    </source>
</evidence>
<dbReference type="InterPro" id="IPR036390">
    <property type="entry name" value="WH_DNA-bd_sf"/>
</dbReference>
<dbReference type="HOGENOM" id="CLU_111585_5_2_0"/>
<accession>U7UXK4</accession>
<dbReference type="InterPro" id="IPR002577">
    <property type="entry name" value="HTH_HxlR"/>
</dbReference>
<dbReference type="GO" id="GO:0003677">
    <property type="term" value="F:DNA binding"/>
    <property type="evidence" value="ECO:0007669"/>
    <property type="project" value="UniProtKB-KW"/>
</dbReference>